<keyword evidence="8" id="KW-0808">Transferase</keyword>
<dbReference type="Proteomes" id="UP000777784">
    <property type="component" value="Unassembled WGS sequence"/>
</dbReference>
<dbReference type="GO" id="GO:0008483">
    <property type="term" value="F:transaminase activity"/>
    <property type="evidence" value="ECO:0007669"/>
    <property type="project" value="UniProtKB-KW"/>
</dbReference>
<dbReference type="InterPro" id="IPR020578">
    <property type="entry name" value="Aminotrans_V_PyrdxlP_BS"/>
</dbReference>
<dbReference type="GO" id="GO:0031071">
    <property type="term" value="F:cysteine desulfurase activity"/>
    <property type="evidence" value="ECO:0007669"/>
    <property type="project" value="UniProtKB-EC"/>
</dbReference>
<dbReference type="Pfam" id="PF00266">
    <property type="entry name" value="Aminotran_5"/>
    <property type="match status" value="1"/>
</dbReference>
<dbReference type="Gene3D" id="3.90.1150.10">
    <property type="entry name" value="Aspartate Aminotransferase, domain 1"/>
    <property type="match status" value="1"/>
</dbReference>
<dbReference type="NCBIfam" id="TIGR01977">
    <property type="entry name" value="am_tr_V_EF2568"/>
    <property type="match status" value="1"/>
</dbReference>
<evidence type="ECO:0000256" key="5">
    <source>
        <dbReference type="ARBA" id="ARBA00050776"/>
    </source>
</evidence>
<dbReference type="InterPro" id="IPR015422">
    <property type="entry name" value="PyrdxlP-dep_Trfase_small"/>
</dbReference>
<evidence type="ECO:0000259" key="7">
    <source>
        <dbReference type="Pfam" id="PF00266"/>
    </source>
</evidence>
<sequence>MSLYLDNAATSWPKPPGVIQAMVRFMEDIGANPGRAGHRRAIEAGRIVNAAREVLAEFFGAKDPLRVVFGSNGTEALNLAICGLLNPGDHVITSSVEHNSVMRPLRALGGVTVDVVQCAPDGTLDPQDVERAIRPETRLIILNHASNVMGTVLPVAEVGGIARRHDLLFLLDSAAGAGTLPINMETDAIDLLAFTGHKSLLGPMGTGGLVLGDRVDVRRMQPIKRGGTGSLSEKEIQPEFVPDIFESGTLNVGGLAGLEAGVRWIMERGLSSLREGTRSIVQKFIDGLCSIPAVTVYGTRDAARQSSAISFNILGKPCSEVGLRLDEEFGICCRVGLHCSPAAHRTIGTFPEGAVRFAPSHFTTEEEVGAALKAVERLAQE</sequence>
<organism evidence="8 9">
    <name type="scientific">Eiseniibacteriota bacterium</name>
    <dbReference type="NCBI Taxonomy" id="2212470"/>
    <lineage>
        <taxon>Bacteria</taxon>
        <taxon>Candidatus Eiseniibacteriota</taxon>
    </lineage>
</organism>
<dbReference type="PIRSF" id="PIRSF005572">
    <property type="entry name" value="NifS"/>
    <property type="match status" value="1"/>
</dbReference>
<evidence type="ECO:0000313" key="8">
    <source>
        <dbReference type="EMBL" id="MBU2692091.1"/>
    </source>
</evidence>
<dbReference type="InterPro" id="IPR015424">
    <property type="entry name" value="PyrdxlP-dep_Trfase"/>
</dbReference>
<dbReference type="SUPFAM" id="SSF53383">
    <property type="entry name" value="PLP-dependent transferases"/>
    <property type="match status" value="1"/>
</dbReference>
<gene>
    <name evidence="8" type="ORF">KJ970_14315</name>
</gene>
<keyword evidence="8" id="KW-0032">Aminotransferase</keyword>
<evidence type="ECO:0000256" key="4">
    <source>
        <dbReference type="ARBA" id="ARBA00022898"/>
    </source>
</evidence>
<dbReference type="PANTHER" id="PTHR43586:SF4">
    <property type="entry name" value="ISOPENICILLIN N EPIMERASE"/>
    <property type="match status" value="1"/>
</dbReference>
<dbReference type="InterPro" id="IPR015421">
    <property type="entry name" value="PyrdxlP-dep_Trfase_major"/>
</dbReference>
<evidence type="ECO:0000256" key="1">
    <source>
        <dbReference type="ARBA" id="ARBA00001933"/>
    </source>
</evidence>
<comment type="catalytic activity">
    <reaction evidence="5">
        <text>(sulfur carrier)-H + L-cysteine = (sulfur carrier)-SH + L-alanine</text>
        <dbReference type="Rhea" id="RHEA:43892"/>
        <dbReference type="Rhea" id="RHEA-COMP:14737"/>
        <dbReference type="Rhea" id="RHEA-COMP:14739"/>
        <dbReference type="ChEBI" id="CHEBI:29917"/>
        <dbReference type="ChEBI" id="CHEBI:35235"/>
        <dbReference type="ChEBI" id="CHEBI:57972"/>
        <dbReference type="ChEBI" id="CHEBI:64428"/>
        <dbReference type="EC" id="2.8.1.7"/>
    </reaction>
</comment>
<name>A0A948RX35_UNCEI</name>
<evidence type="ECO:0000256" key="2">
    <source>
        <dbReference type="ARBA" id="ARBA00010447"/>
    </source>
</evidence>
<keyword evidence="4" id="KW-0663">Pyridoxal phosphate</keyword>
<dbReference type="PROSITE" id="PS00595">
    <property type="entry name" value="AA_TRANSFER_CLASS_5"/>
    <property type="match status" value="1"/>
</dbReference>
<evidence type="ECO:0000256" key="6">
    <source>
        <dbReference type="RuleBase" id="RU004504"/>
    </source>
</evidence>
<accession>A0A948RX35</accession>
<comment type="caution">
    <text evidence="8">The sequence shown here is derived from an EMBL/GenBank/DDBJ whole genome shotgun (WGS) entry which is preliminary data.</text>
</comment>
<reference evidence="8" key="1">
    <citation type="submission" date="2021-05" db="EMBL/GenBank/DDBJ databases">
        <title>Energy efficiency and biological interactions define the core microbiome of deep oligotrophic groundwater.</title>
        <authorList>
            <person name="Mehrshad M."/>
            <person name="Lopez-Fernandez M."/>
            <person name="Bell E."/>
            <person name="Bernier-Latmani R."/>
            <person name="Bertilsson S."/>
            <person name="Dopson M."/>
        </authorList>
    </citation>
    <scope>NUCLEOTIDE SEQUENCE</scope>
    <source>
        <strain evidence="8">Modern_marine.mb.64</strain>
    </source>
</reference>
<protein>
    <recommendedName>
        <fullName evidence="3">cysteine desulfurase</fullName>
        <ecNumber evidence="3">2.8.1.7</ecNumber>
    </recommendedName>
</protein>
<dbReference type="EC" id="2.8.1.7" evidence="3"/>
<dbReference type="PANTHER" id="PTHR43586">
    <property type="entry name" value="CYSTEINE DESULFURASE"/>
    <property type="match status" value="1"/>
</dbReference>
<dbReference type="EMBL" id="JAHJDP010000084">
    <property type="protein sequence ID" value="MBU2692091.1"/>
    <property type="molecule type" value="Genomic_DNA"/>
</dbReference>
<comment type="cofactor">
    <cofactor evidence="1 6">
        <name>pyridoxal 5'-phosphate</name>
        <dbReference type="ChEBI" id="CHEBI:597326"/>
    </cofactor>
</comment>
<feature type="domain" description="Aminotransferase class V" evidence="7">
    <location>
        <begin position="4"/>
        <end position="368"/>
    </location>
</feature>
<evidence type="ECO:0000313" key="9">
    <source>
        <dbReference type="Proteomes" id="UP000777784"/>
    </source>
</evidence>
<dbReference type="InterPro" id="IPR016454">
    <property type="entry name" value="Cysteine_dSase"/>
</dbReference>
<dbReference type="Gene3D" id="3.40.640.10">
    <property type="entry name" value="Type I PLP-dependent aspartate aminotransferase-like (Major domain)"/>
    <property type="match status" value="1"/>
</dbReference>
<comment type="similarity">
    <text evidence="2">Belongs to the class-V pyridoxal-phosphate-dependent aminotransferase family. Csd subfamily.</text>
</comment>
<dbReference type="InterPro" id="IPR010969">
    <property type="entry name" value="Cys_dSase-rel_unknwn_funct"/>
</dbReference>
<evidence type="ECO:0000256" key="3">
    <source>
        <dbReference type="ARBA" id="ARBA00012239"/>
    </source>
</evidence>
<dbReference type="AlphaFoldDB" id="A0A948RX35"/>
<dbReference type="InterPro" id="IPR000192">
    <property type="entry name" value="Aminotrans_V_dom"/>
</dbReference>
<proteinExistence type="inferred from homology"/>